<evidence type="ECO:0000256" key="8">
    <source>
        <dbReference type="SAM" id="MobiDB-lite"/>
    </source>
</evidence>
<reference evidence="10" key="1">
    <citation type="journal article" date="2020" name="Fungal Divers.">
        <title>Resolving the Mortierellaceae phylogeny through synthesis of multi-gene phylogenetics and phylogenomics.</title>
        <authorList>
            <person name="Vandepol N."/>
            <person name="Liber J."/>
            <person name="Desiro A."/>
            <person name="Na H."/>
            <person name="Kennedy M."/>
            <person name="Barry K."/>
            <person name="Grigoriev I.V."/>
            <person name="Miller A.N."/>
            <person name="O'Donnell K."/>
            <person name="Stajich J.E."/>
            <person name="Bonito G."/>
        </authorList>
    </citation>
    <scope>NUCLEOTIDE SEQUENCE</scope>
    <source>
        <strain evidence="10">NVP1</strain>
    </source>
</reference>
<feature type="region of interest" description="Disordered" evidence="8">
    <location>
        <begin position="25"/>
        <end position="51"/>
    </location>
</feature>
<sequence>MNQSQEQPQDLDELSIVVNDTVTHNSNSTASVTPTISTSATTTATTTTTTTTSTFTTSITAATGYQDTASTTFISLDDGDGLVASYSYPPTPPAPQPVVEEKTVVCETKTSVAVVALPTPALSRAPTPTPPVDPSSLQQELQALSTPKRTFENWARTFRCMPEQYYTPNTEGEIVKIIHLARILGKKVKAIGTGHSPSDLACTDGFMINTDKLNRLLEVDEQNMTITVEAGMKLHKLHDILELHELAMSNLGSISDQSVAGVMSTATHGTGAEYPSLCASVLDMTMITASGERLYCSKTVQPDIFNAAVCSLGSLGIITTMTLQCEPAFRLENKQEPAKLDHVLANLDSIIHSAEHVRLWWYPHTDNVVVWRANRTTKEISAPKPSWRTSHWFNYHIYQGLLDICRYFPRLIPTLSRFMFWATQSKPLERVDDSVKVFNFDCLFPQYVNEWSIPWAHTAEALRALDRFIESGSVPDELASKGIDTSSTCAGLVQKTSPSSSSPLKAHFPVEIRFVKKDDVWLSPAYGVDSCYIGIIMYRPYGKPVPYKRFWAGYEQIMGAFGGRPHWAKAHSVSYEGLKKAYPKMEKFTEVREQLDPEGMFLNDYLRRHLVPEGSVAAVI</sequence>
<dbReference type="Pfam" id="PF04030">
    <property type="entry name" value="ALO"/>
    <property type="match status" value="1"/>
</dbReference>
<evidence type="ECO:0000313" key="10">
    <source>
        <dbReference type="EMBL" id="KAF9329109.1"/>
    </source>
</evidence>
<dbReference type="InterPro" id="IPR007173">
    <property type="entry name" value="ALO_C"/>
</dbReference>
<keyword evidence="11" id="KW-1185">Reference proteome</keyword>
<dbReference type="PANTHER" id="PTHR43762:SF1">
    <property type="entry name" value="D-ARABINONO-1,4-LACTONE OXIDASE"/>
    <property type="match status" value="1"/>
</dbReference>
<dbReference type="InterPro" id="IPR006093">
    <property type="entry name" value="Oxy_OxRdtase_FAD_BS"/>
</dbReference>
<dbReference type="InterPro" id="IPR016169">
    <property type="entry name" value="FAD-bd_PCMH_sub2"/>
</dbReference>
<comment type="similarity">
    <text evidence="3">Belongs to the oxygen-dependent FAD-linked oxidoreductase family.</text>
</comment>
<evidence type="ECO:0000256" key="5">
    <source>
        <dbReference type="ARBA" id="ARBA00022644"/>
    </source>
</evidence>
<evidence type="ECO:0000256" key="7">
    <source>
        <dbReference type="ARBA" id="ARBA00033418"/>
    </source>
</evidence>
<evidence type="ECO:0000256" key="3">
    <source>
        <dbReference type="ARBA" id="ARBA00005466"/>
    </source>
</evidence>
<gene>
    <name evidence="10" type="ORF">BG006_007810</name>
</gene>
<evidence type="ECO:0000256" key="1">
    <source>
        <dbReference type="ARBA" id="ARBA00005083"/>
    </source>
</evidence>
<dbReference type="GO" id="GO:0019853">
    <property type="term" value="P:L-ascorbic acid biosynthetic process"/>
    <property type="evidence" value="ECO:0007669"/>
    <property type="project" value="UniProtKB-KW"/>
</dbReference>
<evidence type="ECO:0000313" key="11">
    <source>
        <dbReference type="Proteomes" id="UP000696485"/>
    </source>
</evidence>
<organism evidence="10 11">
    <name type="scientific">Podila minutissima</name>
    <dbReference type="NCBI Taxonomy" id="64525"/>
    <lineage>
        <taxon>Eukaryota</taxon>
        <taxon>Fungi</taxon>
        <taxon>Fungi incertae sedis</taxon>
        <taxon>Mucoromycota</taxon>
        <taxon>Mortierellomycotina</taxon>
        <taxon>Mortierellomycetes</taxon>
        <taxon>Mortierellales</taxon>
        <taxon>Mortierellaceae</taxon>
        <taxon>Podila</taxon>
    </lineage>
</organism>
<keyword evidence="5" id="KW-0060">Ascorbate biosynthesis</keyword>
<dbReference type="InterPro" id="IPR010031">
    <property type="entry name" value="FAD_lactone_oxidase-like"/>
</dbReference>
<dbReference type="PROSITE" id="PS51387">
    <property type="entry name" value="FAD_PCMH"/>
    <property type="match status" value="1"/>
</dbReference>
<evidence type="ECO:0000256" key="6">
    <source>
        <dbReference type="ARBA" id="ARBA00023002"/>
    </source>
</evidence>
<keyword evidence="6" id="KW-0560">Oxidoreductase</keyword>
<dbReference type="InterPro" id="IPR016167">
    <property type="entry name" value="FAD-bd_PCMH_sub1"/>
</dbReference>
<dbReference type="GO" id="GO:0005739">
    <property type="term" value="C:mitochondrion"/>
    <property type="evidence" value="ECO:0007669"/>
    <property type="project" value="TreeGrafter"/>
</dbReference>
<dbReference type="Gene3D" id="3.30.70.2520">
    <property type="match status" value="1"/>
</dbReference>
<dbReference type="InterPro" id="IPR016171">
    <property type="entry name" value="Vanillyl_alc_oxidase_C-sub2"/>
</dbReference>
<evidence type="ECO:0000256" key="2">
    <source>
        <dbReference type="ARBA" id="ARBA00005147"/>
    </source>
</evidence>
<comment type="caution">
    <text evidence="10">The sequence shown here is derived from an EMBL/GenBank/DDBJ whole genome shotgun (WGS) entry which is preliminary data.</text>
</comment>
<dbReference type="GO" id="GO:0071949">
    <property type="term" value="F:FAD binding"/>
    <property type="evidence" value="ECO:0007669"/>
    <property type="project" value="InterPro"/>
</dbReference>
<comment type="pathway">
    <text evidence="2">Cofactor biosynthesis; L-ascorbate biosynthesis.</text>
</comment>
<feature type="domain" description="FAD-binding PCMH-type" evidence="9">
    <location>
        <begin position="158"/>
        <end position="328"/>
    </location>
</feature>
<dbReference type="Gene3D" id="1.10.45.10">
    <property type="entry name" value="Vanillyl-alcohol Oxidase, Chain A, domain 4"/>
    <property type="match status" value="1"/>
</dbReference>
<dbReference type="Gene3D" id="3.30.465.10">
    <property type="match status" value="1"/>
</dbReference>
<dbReference type="GO" id="GO:0003885">
    <property type="term" value="F:D-arabinono-1,4-lactone oxidase activity"/>
    <property type="evidence" value="ECO:0007669"/>
    <property type="project" value="UniProtKB-EC"/>
</dbReference>
<accession>A0A9P5VKH2</accession>
<comment type="pathway">
    <text evidence="1">Cofactor biosynthesis; D-erythroascorbate biosynthesis; dehydro-D-arabinono-1,4-lactone from D-arabinose: step 2/2.</text>
</comment>
<dbReference type="AlphaFoldDB" id="A0A9P5VKH2"/>
<dbReference type="InterPro" id="IPR036318">
    <property type="entry name" value="FAD-bd_PCMH-like_sf"/>
</dbReference>
<dbReference type="InterPro" id="IPR006094">
    <property type="entry name" value="Oxid_FAD_bind_N"/>
</dbReference>
<dbReference type="InterPro" id="IPR016166">
    <property type="entry name" value="FAD-bd_PCMH"/>
</dbReference>
<protein>
    <recommendedName>
        <fullName evidence="4">D-arabinono-1,4-lactone oxidase</fullName>
        <ecNumber evidence="4">1.1.3.37</ecNumber>
    </recommendedName>
    <alternativeName>
        <fullName evidence="7">L-galactono-gamma-lactone oxidase</fullName>
    </alternativeName>
</protein>
<dbReference type="Proteomes" id="UP000696485">
    <property type="component" value="Unassembled WGS sequence"/>
</dbReference>
<dbReference type="EMBL" id="JAAAUY010000504">
    <property type="protein sequence ID" value="KAF9329109.1"/>
    <property type="molecule type" value="Genomic_DNA"/>
</dbReference>
<name>A0A9P5VKH2_9FUNG</name>
<dbReference type="EC" id="1.1.3.37" evidence="4"/>
<evidence type="ECO:0000259" key="9">
    <source>
        <dbReference type="PROSITE" id="PS51387"/>
    </source>
</evidence>
<dbReference type="Pfam" id="PF01565">
    <property type="entry name" value="FAD_binding_4"/>
    <property type="match status" value="1"/>
</dbReference>
<dbReference type="PANTHER" id="PTHR43762">
    <property type="entry name" value="L-GULONOLACTONE OXIDASE"/>
    <property type="match status" value="1"/>
</dbReference>
<dbReference type="GO" id="GO:0016020">
    <property type="term" value="C:membrane"/>
    <property type="evidence" value="ECO:0007669"/>
    <property type="project" value="InterPro"/>
</dbReference>
<evidence type="ECO:0000256" key="4">
    <source>
        <dbReference type="ARBA" id="ARBA00013136"/>
    </source>
</evidence>
<feature type="compositionally biased region" description="Low complexity" evidence="8">
    <location>
        <begin position="28"/>
        <end position="51"/>
    </location>
</feature>
<proteinExistence type="inferred from homology"/>
<dbReference type="SUPFAM" id="SSF56176">
    <property type="entry name" value="FAD-binding/transporter-associated domain-like"/>
    <property type="match status" value="1"/>
</dbReference>
<dbReference type="Gene3D" id="3.30.43.10">
    <property type="entry name" value="Uridine Diphospho-n-acetylenolpyruvylglucosamine Reductase, domain 2"/>
    <property type="match status" value="1"/>
</dbReference>
<dbReference type="PROSITE" id="PS00862">
    <property type="entry name" value="OX2_COVAL_FAD"/>
    <property type="match status" value="1"/>
</dbReference>